<keyword evidence="3 7" id="KW-1133">Transmembrane helix</keyword>
<evidence type="ECO:0000313" key="8">
    <source>
        <dbReference type="EMBL" id="EFC39977.1"/>
    </source>
</evidence>
<organism evidence="9">
    <name type="scientific">Naegleria gruberi</name>
    <name type="common">Amoeba</name>
    <dbReference type="NCBI Taxonomy" id="5762"/>
    <lineage>
        <taxon>Eukaryota</taxon>
        <taxon>Discoba</taxon>
        <taxon>Heterolobosea</taxon>
        <taxon>Tetramitia</taxon>
        <taxon>Eutetramitia</taxon>
        <taxon>Vahlkampfiidae</taxon>
        <taxon>Naegleria</taxon>
    </lineage>
</organism>
<dbReference type="VEuPathDB" id="AmoebaDB:NAEGRDRAFT_81116"/>
<dbReference type="EMBL" id="GG738895">
    <property type="protein sequence ID" value="EFC39977.1"/>
    <property type="molecule type" value="Genomic_DNA"/>
</dbReference>
<evidence type="ECO:0000256" key="6">
    <source>
        <dbReference type="SAM" id="MobiDB-lite"/>
    </source>
</evidence>
<comment type="subcellular location">
    <subcellularLocation>
        <location evidence="1">Membrane</location>
        <topology evidence="1">Multi-pass membrane protein</topology>
    </subcellularLocation>
</comment>
<feature type="region of interest" description="Disordered" evidence="6">
    <location>
        <begin position="1"/>
        <end position="33"/>
    </location>
</feature>
<keyword evidence="2 7" id="KW-0812">Transmembrane</keyword>
<feature type="transmembrane region" description="Helical" evidence="7">
    <location>
        <begin position="238"/>
        <end position="266"/>
    </location>
</feature>
<dbReference type="KEGG" id="ngr:NAEGRDRAFT_81116"/>
<evidence type="ECO:0000256" key="2">
    <source>
        <dbReference type="ARBA" id="ARBA00022692"/>
    </source>
</evidence>
<dbReference type="Proteomes" id="UP000006671">
    <property type="component" value="Unassembled WGS sequence"/>
</dbReference>
<keyword evidence="9" id="KW-1185">Reference proteome</keyword>
<dbReference type="OMA" id="IFFAQVC"/>
<protein>
    <submittedName>
        <fullName evidence="8">Predicted protein</fullName>
    </submittedName>
</protein>
<sequence length="311" mass="34367">MSNNPYGSTDVDPYDYDYQPNYGNPTQGYVPPQVGAMSQPAQINIEPVGSMDNEALRLKAMELARREAELEKREQEVTNLDNANTAKKNFPRCYPLVYHNIADVPNEFLRRKIAYWGFISAIVFQVVVFLNCVSAYITAFSTTPNAFPKDVSLMNLIQFCIVSTILFLISGIAHFFLGYWPLYKAMDTGAIPRFIIFFIAYAVSIIFCALGVAGYLTYGFSGIVTAIYYFPTGTYGSIAGFVCNLIMAVIWFALMINYIIIFIMVIKVFRALKGSLNKIKEYGAGLVQSGAATAISSAVKNTISGGGSQQV</sequence>
<dbReference type="GO" id="GO:0032588">
    <property type="term" value="C:trans-Golgi network membrane"/>
    <property type="evidence" value="ECO:0007669"/>
    <property type="project" value="TreeGrafter"/>
</dbReference>
<feature type="transmembrane region" description="Helical" evidence="7">
    <location>
        <begin position="113"/>
        <end position="136"/>
    </location>
</feature>
<dbReference type="Pfam" id="PF04144">
    <property type="entry name" value="SCAMP"/>
    <property type="match status" value="1"/>
</dbReference>
<keyword evidence="5" id="KW-0175">Coiled coil</keyword>
<gene>
    <name evidence="8" type="ORF">NAEGRDRAFT_81116</name>
</gene>
<dbReference type="AlphaFoldDB" id="D2VSX1"/>
<accession>D2VSX1</accession>
<dbReference type="GO" id="GO:0015031">
    <property type="term" value="P:protein transport"/>
    <property type="evidence" value="ECO:0007669"/>
    <property type="project" value="InterPro"/>
</dbReference>
<dbReference type="RefSeq" id="XP_002672721.1">
    <property type="nucleotide sequence ID" value="XM_002672675.1"/>
</dbReference>
<evidence type="ECO:0000256" key="1">
    <source>
        <dbReference type="ARBA" id="ARBA00004141"/>
    </source>
</evidence>
<dbReference type="PANTHER" id="PTHR10687">
    <property type="entry name" value="SECRETORY CARRIER-ASSOCIATED MEMBRANE PROTEIN SCAMP"/>
    <property type="match status" value="1"/>
</dbReference>
<evidence type="ECO:0000256" key="7">
    <source>
        <dbReference type="SAM" id="Phobius"/>
    </source>
</evidence>
<proteinExistence type="predicted"/>
<dbReference type="GeneID" id="8854551"/>
<feature type="transmembrane region" description="Helical" evidence="7">
    <location>
        <begin position="194"/>
        <end position="218"/>
    </location>
</feature>
<name>D2VSX1_NAEGR</name>
<evidence type="ECO:0000313" key="9">
    <source>
        <dbReference type="Proteomes" id="UP000006671"/>
    </source>
</evidence>
<dbReference type="OrthoDB" id="242866at2759"/>
<reference evidence="8 9" key="1">
    <citation type="journal article" date="2010" name="Cell">
        <title>The genome of Naegleria gruberi illuminates early eukaryotic versatility.</title>
        <authorList>
            <person name="Fritz-Laylin L.K."/>
            <person name="Prochnik S.E."/>
            <person name="Ginger M.L."/>
            <person name="Dacks J.B."/>
            <person name="Carpenter M.L."/>
            <person name="Field M.C."/>
            <person name="Kuo A."/>
            <person name="Paredez A."/>
            <person name="Chapman J."/>
            <person name="Pham J."/>
            <person name="Shu S."/>
            <person name="Neupane R."/>
            <person name="Cipriano M."/>
            <person name="Mancuso J."/>
            <person name="Tu H."/>
            <person name="Salamov A."/>
            <person name="Lindquist E."/>
            <person name="Shapiro H."/>
            <person name="Lucas S."/>
            <person name="Grigoriev I.V."/>
            <person name="Cande W.Z."/>
            <person name="Fulton C."/>
            <person name="Rokhsar D.S."/>
            <person name="Dawson S.C."/>
        </authorList>
    </citation>
    <scope>NUCLEOTIDE SEQUENCE [LARGE SCALE GENOMIC DNA]</scope>
    <source>
        <strain evidence="8 9">NEG-M</strain>
    </source>
</reference>
<dbReference type="PANTHER" id="PTHR10687:SF2">
    <property type="entry name" value="SECRETORY CARRIER-ASSOCIATED MEMBRANE PROTEIN"/>
    <property type="match status" value="1"/>
</dbReference>
<evidence type="ECO:0000256" key="4">
    <source>
        <dbReference type="ARBA" id="ARBA00023136"/>
    </source>
</evidence>
<dbReference type="SUPFAM" id="SSF81321">
    <property type="entry name" value="Family A G protein-coupled receptor-like"/>
    <property type="match status" value="1"/>
</dbReference>
<dbReference type="GO" id="GO:0055038">
    <property type="term" value="C:recycling endosome membrane"/>
    <property type="evidence" value="ECO:0007669"/>
    <property type="project" value="TreeGrafter"/>
</dbReference>
<keyword evidence="4 7" id="KW-0472">Membrane</keyword>
<dbReference type="eggNOG" id="KOG3088">
    <property type="taxonomic scope" value="Eukaryota"/>
</dbReference>
<evidence type="ECO:0000256" key="3">
    <source>
        <dbReference type="ARBA" id="ARBA00022989"/>
    </source>
</evidence>
<dbReference type="InParanoid" id="D2VSX1"/>
<feature type="coiled-coil region" evidence="5">
    <location>
        <begin position="51"/>
        <end position="83"/>
    </location>
</feature>
<evidence type="ECO:0000256" key="5">
    <source>
        <dbReference type="SAM" id="Coils"/>
    </source>
</evidence>
<feature type="transmembrane region" description="Helical" evidence="7">
    <location>
        <begin position="156"/>
        <end position="182"/>
    </location>
</feature>
<dbReference type="InterPro" id="IPR007273">
    <property type="entry name" value="SCAMP"/>
</dbReference>